<reference evidence="1 2" key="1">
    <citation type="journal article" date="2009" name="Stand. Genomic Sci.">
        <title>Complete genome sequence of Methanoculleus marisnigri Romesser et al. 1981 type strain JR1.</title>
        <authorList>
            <person name="Anderson I.J."/>
            <person name="Sieprawska-Lupa M."/>
            <person name="Lapidus A."/>
            <person name="Nolan M."/>
            <person name="Copeland A."/>
            <person name="Glavina Del Rio T."/>
            <person name="Tice H."/>
            <person name="Dalin E."/>
            <person name="Barry K."/>
            <person name="Saunders E."/>
            <person name="Han C."/>
            <person name="Brettin T."/>
            <person name="Detter J.C."/>
            <person name="Bruce D."/>
            <person name="Mikhailova N."/>
            <person name="Pitluck S."/>
            <person name="Hauser L."/>
            <person name="Land M."/>
            <person name="Lucas S."/>
            <person name="Richardson P."/>
            <person name="Whitman W.B."/>
            <person name="Kyrpides N.C."/>
        </authorList>
    </citation>
    <scope>NUCLEOTIDE SEQUENCE [LARGE SCALE GENOMIC DNA]</scope>
    <source>
        <strain evidence="2">ATCC 35101 / DSM 1498 / JR1</strain>
    </source>
</reference>
<evidence type="ECO:0000313" key="2">
    <source>
        <dbReference type="Proteomes" id="UP000002146"/>
    </source>
</evidence>
<accession>A3CXV6</accession>
<name>A3CXV6_METMJ</name>
<sequence>MDIVPVVLGLPSARQRMRCSLLPGKRSPKRSRYGTACHRDIQAVLQDAGPGLKMFLDAPGAKRMSCHVSDAFQALSRQLLSGGSIYFVKLIPGVT</sequence>
<dbReference type="STRING" id="368407.Memar_2283"/>
<dbReference type="HOGENOM" id="CLU_2366239_0_0_2"/>
<dbReference type="Proteomes" id="UP000002146">
    <property type="component" value="Chromosome"/>
</dbReference>
<dbReference type="KEGG" id="mem:Memar_2283"/>
<keyword evidence="2" id="KW-1185">Reference proteome</keyword>
<gene>
    <name evidence="1" type="ordered locus">Memar_2283</name>
</gene>
<organism evidence="1 2">
    <name type="scientific">Methanoculleus marisnigri (strain ATCC 35101 / DSM 1498 / JR1)</name>
    <dbReference type="NCBI Taxonomy" id="368407"/>
    <lineage>
        <taxon>Archaea</taxon>
        <taxon>Methanobacteriati</taxon>
        <taxon>Methanobacteriota</taxon>
        <taxon>Stenosarchaea group</taxon>
        <taxon>Methanomicrobia</taxon>
        <taxon>Methanomicrobiales</taxon>
        <taxon>Methanomicrobiaceae</taxon>
        <taxon>Methanoculleus</taxon>
    </lineage>
</organism>
<dbReference type="AlphaFoldDB" id="A3CXV6"/>
<dbReference type="EMBL" id="CP000562">
    <property type="protein sequence ID" value="ABN58206.1"/>
    <property type="molecule type" value="Genomic_DNA"/>
</dbReference>
<evidence type="ECO:0000313" key="1">
    <source>
        <dbReference type="EMBL" id="ABN58206.1"/>
    </source>
</evidence>
<protein>
    <submittedName>
        <fullName evidence="1">Uncharacterized protein</fullName>
    </submittedName>
</protein>
<proteinExistence type="predicted"/>